<dbReference type="EMBL" id="QXGD01001975">
    <property type="protein sequence ID" value="KAE9195713.1"/>
    <property type="molecule type" value="Genomic_DNA"/>
</dbReference>
<dbReference type="Proteomes" id="UP000440732">
    <property type="component" value="Unassembled WGS sequence"/>
</dbReference>
<dbReference type="AlphaFoldDB" id="A0A6A4C9K6"/>
<evidence type="ECO:0000313" key="8">
    <source>
        <dbReference type="EMBL" id="KAE9305783.1"/>
    </source>
</evidence>
<protein>
    <submittedName>
        <fullName evidence="7">Uncharacterized protein</fullName>
    </submittedName>
</protein>
<accession>A0A6A4C9K6</accession>
<organism evidence="7 11">
    <name type="scientific">Phytophthora fragariae</name>
    <dbReference type="NCBI Taxonomy" id="53985"/>
    <lineage>
        <taxon>Eukaryota</taxon>
        <taxon>Sar</taxon>
        <taxon>Stramenopiles</taxon>
        <taxon>Oomycota</taxon>
        <taxon>Peronosporomycetes</taxon>
        <taxon>Peronosporales</taxon>
        <taxon>Peronosporaceae</taxon>
        <taxon>Phytophthora</taxon>
    </lineage>
</organism>
<dbReference type="Proteomes" id="UP000437068">
    <property type="component" value="Unassembled WGS sequence"/>
</dbReference>
<dbReference type="Proteomes" id="UP000476176">
    <property type="component" value="Unassembled WGS sequence"/>
</dbReference>
<evidence type="ECO:0000313" key="10">
    <source>
        <dbReference type="Proteomes" id="UP000433483"/>
    </source>
</evidence>
<proteinExistence type="predicted"/>
<evidence type="ECO:0000313" key="9">
    <source>
        <dbReference type="Proteomes" id="UP000429523"/>
    </source>
</evidence>
<evidence type="ECO:0000313" key="12">
    <source>
        <dbReference type="Proteomes" id="UP000440367"/>
    </source>
</evidence>
<dbReference type="Proteomes" id="UP000429523">
    <property type="component" value="Unassembled WGS sequence"/>
</dbReference>
<evidence type="ECO:0000313" key="3">
    <source>
        <dbReference type="EMBL" id="KAE9106859.1"/>
    </source>
</evidence>
<comment type="caution">
    <text evidence="7">The sequence shown here is derived from an EMBL/GenBank/DDBJ whole genome shotgun (WGS) entry which is preliminary data.</text>
</comment>
<evidence type="ECO:0000313" key="6">
    <source>
        <dbReference type="EMBL" id="KAE9195713.1"/>
    </source>
</evidence>
<feature type="region of interest" description="Disordered" evidence="1">
    <location>
        <begin position="1"/>
        <end position="32"/>
    </location>
</feature>
<gene>
    <name evidence="7" type="ORF">PF001_g21307</name>
    <name evidence="6" type="ORF">PF002_g23243</name>
    <name evidence="5" type="ORF">PF004_g21046</name>
    <name evidence="4" type="ORF">PF005_g22253</name>
    <name evidence="3" type="ORF">PF006_g21262</name>
    <name evidence="8" type="ORF">PF008_g21638</name>
    <name evidence="2" type="ORF">PF009_g23059</name>
</gene>
<dbReference type="Proteomes" id="UP000486351">
    <property type="component" value="Unassembled WGS sequence"/>
</dbReference>
<evidence type="ECO:0000313" key="2">
    <source>
        <dbReference type="EMBL" id="KAE8926761.1"/>
    </source>
</evidence>
<evidence type="ECO:0000313" key="15">
    <source>
        <dbReference type="Proteomes" id="UP000486351"/>
    </source>
</evidence>
<keyword evidence="10" id="KW-1185">Reference proteome</keyword>
<evidence type="ECO:0000313" key="4">
    <source>
        <dbReference type="EMBL" id="KAE9183043.1"/>
    </source>
</evidence>
<reference evidence="9 10" key="1">
    <citation type="submission" date="2018-08" db="EMBL/GenBank/DDBJ databases">
        <title>Genomic investigation of the strawberry pathogen Phytophthora fragariae indicates pathogenicity is determined by transcriptional variation in three key races.</title>
        <authorList>
            <person name="Adams T.M."/>
            <person name="Armitage A.D."/>
            <person name="Sobczyk M.K."/>
            <person name="Bates H.J."/>
            <person name="Dunwell J.M."/>
            <person name="Nellist C.F."/>
            <person name="Harrison R.J."/>
        </authorList>
    </citation>
    <scope>NUCLEOTIDE SEQUENCE [LARGE SCALE GENOMIC DNA]</scope>
    <source>
        <strain evidence="7 11">A4</strain>
        <strain evidence="6 12">BC-1</strain>
        <strain evidence="5 14">BC-23</strain>
        <strain evidence="4 10">NOV-27</strain>
        <strain evidence="3 13">NOV-5</strain>
        <strain evidence="8 15">NOV-77</strain>
        <strain evidence="2 9">NOV-9</strain>
    </source>
</reference>
<dbReference type="Proteomes" id="UP000433483">
    <property type="component" value="Unassembled WGS sequence"/>
</dbReference>
<dbReference type="EMBL" id="QXGE01001927">
    <property type="protein sequence ID" value="KAE9286739.1"/>
    <property type="molecule type" value="Genomic_DNA"/>
</dbReference>
<dbReference type="EMBL" id="QXGA01001945">
    <property type="protein sequence ID" value="KAE9106859.1"/>
    <property type="molecule type" value="Genomic_DNA"/>
</dbReference>
<evidence type="ECO:0000256" key="1">
    <source>
        <dbReference type="SAM" id="MobiDB-lite"/>
    </source>
</evidence>
<name>A0A6A4C9K6_9STRA</name>
<feature type="compositionally biased region" description="Polar residues" evidence="1">
    <location>
        <begin position="1"/>
        <end position="11"/>
    </location>
</feature>
<dbReference type="EMBL" id="QXFY01001961">
    <property type="protein sequence ID" value="KAE9305783.1"/>
    <property type="molecule type" value="Genomic_DNA"/>
</dbReference>
<evidence type="ECO:0000313" key="11">
    <source>
        <dbReference type="Proteomes" id="UP000437068"/>
    </source>
</evidence>
<evidence type="ECO:0000313" key="5">
    <source>
        <dbReference type="EMBL" id="KAE9193323.1"/>
    </source>
</evidence>
<sequence length="78" mass="8627">MESQVAGSLITSEEDNRQQSQKANSHDERDHDAKVAPDLVVLVLENGFNVLLDRDVVDGHGSSHLLKTSAATIERLYR</sequence>
<dbReference type="EMBL" id="QXGB01001977">
    <property type="protein sequence ID" value="KAE9183043.1"/>
    <property type="molecule type" value="Genomic_DNA"/>
</dbReference>
<dbReference type="EMBL" id="QXGC01001947">
    <property type="protein sequence ID" value="KAE9193323.1"/>
    <property type="molecule type" value="Genomic_DNA"/>
</dbReference>
<dbReference type="Proteomes" id="UP000440367">
    <property type="component" value="Unassembled WGS sequence"/>
</dbReference>
<evidence type="ECO:0000313" key="7">
    <source>
        <dbReference type="EMBL" id="KAE9286739.1"/>
    </source>
</evidence>
<evidence type="ECO:0000313" key="14">
    <source>
        <dbReference type="Proteomes" id="UP000476176"/>
    </source>
</evidence>
<dbReference type="EMBL" id="QXGF01001977">
    <property type="protein sequence ID" value="KAE8926761.1"/>
    <property type="molecule type" value="Genomic_DNA"/>
</dbReference>
<evidence type="ECO:0000313" key="13">
    <source>
        <dbReference type="Proteomes" id="UP000440732"/>
    </source>
</evidence>